<dbReference type="Pfam" id="PF00176">
    <property type="entry name" value="SNF2-rel_dom"/>
    <property type="match status" value="1"/>
</dbReference>
<evidence type="ECO:0000256" key="5">
    <source>
        <dbReference type="ARBA" id="ARBA00022801"/>
    </source>
</evidence>
<dbReference type="AlphaFoldDB" id="A0AAD9QMS0"/>
<keyword evidence="10" id="KW-0539">Nucleus</keyword>
<keyword evidence="3" id="KW-0547">Nucleotide-binding</keyword>
<keyword evidence="15" id="KW-1185">Reference proteome</keyword>
<dbReference type="PROSITE" id="PS51192">
    <property type="entry name" value="HELICASE_ATP_BIND_1"/>
    <property type="match status" value="1"/>
</dbReference>
<reference evidence="14" key="2">
    <citation type="journal article" date="2023" name="Science">
        <title>Genomic signatures of disease resistance in endangered staghorn corals.</title>
        <authorList>
            <person name="Vollmer S.V."/>
            <person name="Selwyn J.D."/>
            <person name="Despard B.A."/>
            <person name="Roesel C.L."/>
        </authorList>
    </citation>
    <scope>NUCLEOTIDE SEQUENCE</scope>
    <source>
        <strain evidence="14">K2</strain>
    </source>
</reference>
<dbReference type="EMBL" id="JARQWQ010000023">
    <property type="protein sequence ID" value="KAK2564165.1"/>
    <property type="molecule type" value="Genomic_DNA"/>
</dbReference>
<dbReference type="InterPro" id="IPR058951">
    <property type="entry name" value="WHD_Rad26_CSB-like"/>
</dbReference>
<dbReference type="CDD" id="cd22254">
    <property type="entry name" value="CSB_WHD"/>
    <property type="match status" value="1"/>
</dbReference>
<evidence type="ECO:0000256" key="10">
    <source>
        <dbReference type="ARBA" id="ARBA00023242"/>
    </source>
</evidence>
<dbReference type="Gene3D" id="3.40.50.300">
    <property type="entry name" value="P-loop containing nucleotide triphosphate hydrolases"/>
    <property type="match status" value="1"/>
</dbReference>
<feature type="domain" description="Helicase C-terminal" evidence="13">
    <location>
        <begin position="248"/>
        <end position="414"/>
    </location>
</feature>
<evidence type="ECO:0000256" key="11">
    <source>
        <dbReference type="SAM" id="MobiDB-lite"/>
    </source>
</evidence>
<dbReference type="Pfam" id="PF00271">
    <property type="entry name" value="Helicase_C"/>
    <property type="match status" value="1"/>
</dbReference>
<keyword evidence="6" id="KW-0347">Helicase</keyword>
<proteinExistence type="inferred from homology"/>
<evidence type="ECO:0000256" key="8">
    <source>
        <dbReference type="ARBA" id="ARBA00023125"/>
    </source>
</evidence>
<feature type="region of interest" description="Disordered" evidence="11">
    <location>
        <begin position="575"/>
        <end position="632"/>
    </location>
</feature>
<dbReference type="InterPro" id="IPR049730">
    <property type="entry name" value="SNF2/RAD54-like_C"/>
</dbReference>
<comment type="similarity">
    <text evidence="2">Belongs to the SNF2/RAD54 helicase family.</text>
</comment>
<name>A0AAD9QMS0_ACRCE</name>
<feature type="region of interest" description="Disordered" evidence="11">
    <location>
        <begin position="497"/>
        <end position="527"/>
    </location>
</feature>
<dbReference type="InterPro" id="IPR050496">
    <property type="entry name" value="SNF2_RAD54_helicase_repair"/>
</dbReference>
<comment type="caution">
    <text evidence="14">The sequence shown here is derived from an EMBL/GenBank/DDBJ whole genome shotgun (WGS) entry which is preliminary data.</text>
</comment>
<protein>
    <submittedName>
        <fullName evidence="14">DNA excision repair protein ERCC-6</fullName>
    </submittedName>
</protein>
<keyword evidence="5" id="KW-0378">Hydrolase</keyword>
<dbReference type="SUPFAM" id="SSF52540">
    <property type="entry name" value="P-loop containing nucleoside triphosphate hydrolases"/>
    <property type="match status" value="2"/>
</dbReference>
<dbReference type="GO" id="GO:0016787">
    <property type="term" value="F:hydrolase activity"/>
    <property type="evidence" value="ECO:0007669"/>
    <property type="project" value="UniProtKB-KW"/>
</dbReference>
<sequence length="946" mass="106816">MYNSTQKEWFQFCFKQELIKKICGENGVLVTSFSGMRQHQDHLLAQRFDYVILDEGHKIRNPDAEITLACKQFRTPHRIILSGSPMQNNLRELWSLFDFVFPGKLGTLPVFMTEFSVPITMGGYSNATKVQVETAYKCACVLRDTINPYLLRRLKKDVKMSLDLPIKNEQVLFCRLTDEQRELYQQYLDSKEVQAILAGNYKVFPGLIMLRKICNHPDLTSEAGSLWKAKQDELKSDLGEVRVAQEPDPEEGYGDWRRSGKMIVVDALLSMWQEQGHRMLNILEQFVALKGYSYFRMDGSTSVASRQPLIKTFNEDDSIFIFLLTTRVGGLGVNLVGADRIVIYDPDWNPSTDTQARERAWRIGQTKPVTIYRLITTGTIEEKIYHRQIFKQFLTNRVLKDPKQRRFFKSNDLYELFTLDNCGKKCGTETSAIFAGSNCEVKVPGSHKKKKQSKRVEKGNPDVSKKSTNLKAKESTKTMGDKGAFCIDWRDIEEAESFQRDNKKSPISNLCEEMQGEPSPRTVLNEENISEEKIDESVSLGKLHPEGQKCRPNCSAEQKIEVSSTTQQLPLASVMDSEMASVSPHKVEEEKQTDDRKAVTFSPDEKTDVFDKAVEGTSAEPSKKGKRKISSLSDEELKKRIRLKQKRKKKKRRKTKIDGREIEHLVYQEIYNPANASQSSASEEVEEQKQHNARQDEFILKNLFQKTDIKQLTRCLSSPLLGVHSALKHDVIVECSNPDLALIECEANRVAQGAVKALKRSRQRCLGATSGVPTWTGVSGSSGLSERVAKKYDSISVLAETLIMSLNFMRIAPAFFQISSVADSQPHFSGDLMGMSSAAAGDSEPVHSSQLLAKMRARNNLVPSSDASADCLGNESDNLLVEIRNFIALQCSVAGQATTHEILDEFGSKLPQSDSVVFRSMLRQICTFTRDSLTGKGIWVLKEEFR</sequence>
<dbReference type="GO" id="GO:0006283">
    <property type="term" value="P:transcription-coupled nucleotide-excision repair"/>
    <property type="evidence" value="ECO:0007669"/>
    <property type="project" value="TreeGrafter"/>
</dbReference>
<feature type="compositionally biased region" description="Basic and acidic residues" evidence="11">
    <location>
        <begin position="454"/>
        <end position="476"/>
    </location>
</feature>
<keyword evidence="8" id="KW-0238">DNA-binding</keyword>
<comment type="subcellular location">
    <subcellularLocation>
        <location evidence="1">Nucleus</location>
    </subcellularLocation>
</comment>
<evidence type="ECO:0000256" key="1">
    <source>
        <dbReference type="ARBA" id="ARBA00004123"/>
    </source>
</evidence>
<dbReference type="PANTHER" id="PTHR45629">
    <property type="entry name" value="SNF2/RAD54 FAMILY MEMBER"/>
    <property type="match status" value="1"/>
</dbReference>
<dbReference type="GO" id="GO:0005524">
    <property type="term" value="F:ATP binding"/>
    <property type="evidence" value="ECO:0007669"/>
    <property type="project" value="InterPro"/>
</dbReference>
<keyword evidence="7" id="KW-0067">ATP-binding</keyword>
<keyword evidence="4" id="KW-0227">DNA damage</keyword>
<evidence type="ECO:0000256" key="2">
    <source>
        <dbReference type="ARBA" id="ARBA00007025"/>
    </source>
</evidence>
<dbReference type="Pfam" id="PF25875">
    <property type="entry name" value="WHD_Rad26_CSB"/>
    <property type="match status" value="1"/>
</dbReference>
<dbReference type="InterPro" id="IPR000330">
    <property type="entry name" value="SNF2_N"/>
</dbReference>
<dbReference type="GO" id="GO:0008094">
    <property type="term" value="F:ATP-dependent activity, acting on DNA"/>
    <property type="evidence" value="ECO:0007669"/>
    <property type="project" value="TreeGrafter"/>
</dbReference>
<evidence type="ECO:0000256" key="3">
    <source>
        <dbReference type="ARBA" id="ARBA00022741"/>
    </source>
</evidence>
<organism evidence="14 15">
    <name type="scientific">Acropora cervicornis</name>
    <name type="common">Staghorn coral</name>
    <dbReference type="NCBI Taxonomy" id="6130"/>
    <lineage>
        <taxon>Eukaryota</taxon>
        <taxon>Metazoa</taxon>
        <taxon>Cnidaria</taxon>
        <taxon>Anthozoa</taxon>
        <taxon>Hexacorallia</taxon>
        <taxon>Scleractinia</taxon>
        <taxon>Astrocoeniina</taxon>
        <taxon>Acroporidae</taxon>
        <taxon>Acropora</taxon>
    </lineage>
</organism>
<dbReference type="PANTHER" id="PTHR45629:SF7">
    <property type="entry name" value="DNA EXCISION REPAIR PROTEIN ERCC-6-RELATED"/>
    <property type="match status" value="1"/>
</dbReference>
<dbReference type="CDD" id="cd18793">
    <property type="entry name" value="SF2_C_SNF"/>
    <property type="match status" value="1"/>
</dbReference>
<dbReference type="InterPro" id="IPR001650">
    <property type="entry name" value="Helicase_C-like"/>
</dbReference>
<evidence type="ECO:0000313" key="14">
    <source>
        <dbReference type="EMBL" id="KAK2564165.1"/>
    </source>
</evidence>
<evidence type="ECO:0000256" key="7">
    <source>
        <dbReference type="ARBA" id="ARBA00022840"/>
    </source>
</evidence>
<dbReference type="SMART" id="SM00490">
    <property type="entry name" value="HELICc"/>
    <property type="match status" value="1"/>
</dbReference>
<evidence type="ECO:0000256" key="4">
    <source>
        <dbReference type="ARBA" id="ARBA00022763"/>
    </source>
</evidence>
<gene>
    <name evidence="14" type="ORF">P5673_012405</name>
</gene>
<reference evidence="14" key="1">
    <citation type="journal article" date="2023" name="G3 (Bethesda)">
        <title>Whole genome assembly and annotation of the endangered Caribbean coral Acropora cervicornis.</title>
        <authorList>
            <person name="Selwyn J.D."/>
            <person name="Vollmer S.V."/>
        </authorList>
    </citation>
    <scope>NUCLEOTIDE SEQUENCE</scope>
    <source>
        <strain evidence="14">K2</strain>
    </source>
</reference>
<evidence type="ECO:0000256" key="6">
    <source>
        <dbReference type="ARBA" id="ARBA00022806"/>
    </source>
</evidence>
<feature type="region of interest" description="Disordered" evidence="11">
    <location>
        <begin position="444"/>
        <end position="476"/>
    </location>
</feature>
<feature type="domain" description="Helicase ATP-binding" evidence="12">
    <location>
        <begin position="1"/>
        <end position="103"/>
    </location>
</feature>
<feature type="compositionally biased region" description="Basic and acidic residues" evidence="11">
    <location>
        <begin position="585"/>
        <end position="614"/>
    </location>
</feature>
<evidence type="ECO:0000313" key="15">
    <source>
        <dbReference type="Proteomes" id="UP001249851"/>
    </source>
</evidence>
<dbReference type="FunFam" id="3.40.50.10810:FF:000094">
    <property type="entry name" value="DNA excision repair protein ERCC-6"/>
    <property type="match status" value="1"/>
</dbReference>
<keyword evidence="9" id="KW-0234">DNA repair</keyword>
<evidence type="ECO:0000259" key="12">
    <source>
        <dbReference type="PROSITE" id="PS51192"/>
    </source>
</evidence>
<dbReference type="Gene3D" id="1.20.120.850">
    <property type="entry name" value="SWI2/SNF2 ATPases, N-terminal domain"/>
    <property type="match status" value="1"/>
</dbReference>
<evidence type="ECO:0000256" key="9">
    <source>
        <dbReference type="ARBA" id="ARBA00023204"/>
    </source>
</evidence>
<dbReference type="Proteomes" id="UP001249851">
    <property type="component" value="Unassembled WGS sequence"/>
</dbReference>
<dbReference type="PROSITE" id="PS51194">
    <property type="entry name" value="HELICASE_CTER"/>
    <property type="match status" value="1"/>
</dbReference>
<accession>A0AAD9QMS0</accession>
<dbReference type="InterPro" id="IPR014001">
    <property type="entry name" value="Helicase_ATP-bd"/>
</dbReference>
<dbReference type="InterPro" id="IPR027417">
    <property type="entry name" value="P-loop_NTPase"/>
</dbReference>
<dbReference type="InterPro" id="IPR038718">
    <property type="entry name" value="SNF2-like_sf"/>
</dbReference>
<dbReference type="Gene3D" id="3.40.50.10810">
    <property type="entry name" value="Tandem AAA-ATPase domain"/>
    <property type="match status" value="1"/>
</dbReference>
<evidence type="ECO:0000259" key="13">
    <source>
        <dbReference type="PROSITE" id="PS51194"/>
    </source>
</evidence>
<dbReference type="GO" id="GO:0005634">
    <property type="term" value="C:nucleus"/>
    <property type="evidence" value="ECO:0007669"/>
    <property type="project" value="TreeGrafter"/>
</dbReference>